<dbReference type="Pfam" id="PF00534">
    <property type="entry name" value="Glycos_transf_1"/>
    <property type="match status" value="1"/>
</dbReference>
<dbReference type="InterPro" id="IPR001296">
    <property type="entry name" value="Glyco_trans_1"/>
</dbReference>
<dbReference type="SUPFAM" id="SSF53756">
    <property type="entry name" value="UDP-Glycosyltransferase/glycogen phosphorylase"/>
    <property type="match status" value="1"/>
</dbReference>
<evidence type="ECO:0000259" key="1">
    <source>
        <dbReference type="Pfam" id="PF00534"/>
    </source>
</evidence>
<comment type="caution">
    <text evidence="3">The sequence shown here is derived from an EMBL/GenBank/DDBJ whole genome shotgun (WGS) entry which is preliminary data.</text>
</comment>
<evidence type="ECO:0000313" key="4">
    <source>
        <dbReference type="EMBL" id="MEJ6494655.1"/>
    </source>
</evidence>
<proteinExistence type="predicted"/>
<keyword evidence="6" id="KW-1185">Reference proteome</keyword>
<name>A0A0P7DU44_9GAMM</name>
<feature type="domain" description="Glycosyltransferase subfamily 4-like N-terminal" evidence="2">
    <location>
        <begin position="12"/>
        <end position="171"/>
    </location>
</feature>
<dbReference type="InterPro" id="IPR028098">
    <property type="entry name" value="Glyco_trans_4-like_N"/>
</dbReference>
<dbReference type="PATRIC" id="fig|570156.3.peg.4100"/>
<keyword evidence="3" id="KW-0808">Transferase</keyword>
<dbReference type="Proteomes" id="UP001377972">
    <property type="component" value="Unassembled WGS sequence"/>
</dbReference>
<organism evidence="3 5">
    <name type="scientific">Pseudoalteromonas lipolytica</name>
    <dbReference type="NCBI Taxonomy" id="570156"/>
    <lineage>
        <taxon>Bacteria</taxon>
        <taxon>Pseudomonadati</taxon>
        <taxon>Pseudomonadota</taxon>
        <taxon>Gammaproteobacteria</taxon>
        <taxon>Alteromonadales</taxon>
        <taxon>Pseudoalteromonadaceae</taxon>
        <taxon>Pseudoalteromonas</taxon>
    </lineage>
</organism>
<sequence length="358" mass="40015">MKVMHLVQHLEVGGLEKMAITLLKNSQYSQTTIIVSLEGDKESAIKQWPELSNYKSSVFCLNKAPGFKGSVIKKLKALIKEQQIDIIHSHHIGPLLYAGIVCSLTTKRIRHVSTIHDAWYLNNIKQRFFTRALNLLTHIHWVADANIVANEFQSKTSIIPQQTILNGIDCEQFKAIDKSCARQQLNLPENVQLIGCAARLIEGKGHKDLIHALIYLPENYHLVFAGDGDQRDLLHKAVESYDLKSRVHFLGNIHDMRVFYSSIDVMCLYSKREGLPLSIIEAMSCGVPIVASDVGGIHEVVTDKEGELIAANNYKLIAPAILRTLQLPNGNPIRHHAIAVADARTMSSQYDNLYTALA</sequence>
<accession>A0A0P7DU44</accession>
<dbReference type="PANTHER" id="PTHR12526:SF630">
    <property type="entry name" value="GLYCOSYLTRANSFERASE"/>
    <property type="match status" value="1"/>
</dbReference>
<dbReference type="Gene3D" id="3.40.50.2000">
    <property type="entry name" value="Glycogen Phosphorylase B"/>
    <property type="match status" value="2"/>
</dbReference>
<dbReference type="Pfam" id="PF13439">
    <property type="entry name" value="Glyco_transf_4"/>
    <property type="match status" value="1"/>
</dbReference>
<reference evidence="4 6" key="2">
    <citation type="submission" date="2023-01" db="EMBL/GenBank/DDBJ databases">
        <title>Trichodesmium-associated heterotrophic epibiont bacteria.</title>
        <authorList>
            <person name="Cleveland C.S."/>
            <person name="Webb E.A."/>
        </authorList>
    </citation>
    <scope>NUCLEOTIDE SEQUENCE [LARGE SCALE GENOMIC DNA]</scope>
    <source>
        <strain evidence="4 6">USCH2</strain>
    </source>
</reference>
<dbReference type="OrthoDB" id="9768937at2"/>
<evidence type="ECO:0000313" key="5">
    <source>
        <dbReference type="Proteomes" id="UP000050378"/>
    </source>
</evidence>
<dbReference type="EC" id="2.4.-.-" evidence="4"/>
<evidence type="ECO:0000313" key="6">
    <source>
        <dbReference type="Proteomes" id="UP001377972"/>
    </source>
</evidence>
<dbReference type="EMBL" id="JAQPZS010000001">
    <property type="protein sequence ID" value="MEJ6494655.1"/>
    <property type="molecule type" value="Genomic_DNA"/>
</dbReference>
<keyword evidence="4" id="KW-0328">Glycosyltransferase</keyword>
<protein>
    <submittedName>
        <fullName evidence="3">Glycosyl transferase</fullName>
    </submittedName>
    <submittedName>
        <fullName evidence="4">Glycosyltransferase</fullName>
        <ecNumber evidence="4">2.4.-.-</ecNumber>
    </submittedName>
</protein>
<dbReference type="EMBL" id="LJTC01000010">
    <property type="protein sequence ID" value="KPM82629.1"/>
    <property type="molecule type" value="Genomic_DNA"/>
</dbReference>
<dbReference type="AlphaFoldDB" id="A0A0P7DU44"/>
<dbReference type="STRING" id="570156.AOG27_15065"/>
<reference evidence="3 5" key="1">
    <citation type="submission" date="2015-09" db="EMBL/GenBank/DDBJ databases">
        <title>Draft Genome Sequence of Pseudoalteromonas lipolytica UCD-48B.</title>
        <authorList>
            <person name="Krusor M."/>
            <person name="Coil D.A."/>
            <person name="Lang J.M."/>
            <person name="Eisen J.A."/>
            <person name="Alexiev A."/>
        </authorList>
    </citation>
    <scope>NUCLEOTIDE SEQUENCE [LARGE SCALE GENOMIC DNA]</scope>
    <source>
        <strain evidence="3 5">UCD-48B</strain>
    </source>
</reference>
<evidence type="ECO:0000313" key="3">
    <source>
        <dbReference type="EMBL" id="KPM82629.1"/>
    </source>
</evidence>
<dbReference type="Proteomes" id="UP000050378">
    <property type="component" value="Unassembled WGS sequence"/>
</dbReference>
<feature type="domain" description="Glycosyl transferase family 1" evidence="1">
    <location>
        <begin position="181"/>
        <end position="328"/>
    </location>
</feature>
<dbReference type="GO" id="GO:1901135">
    <property type="term" value="P:carbohydrate derivative metabolic process"/>
    <property type="evidence" value="ECO:0007669"/>
    <property type="project" value="UniProtKB-ARBA"/>
</dbReference>
<dbReference type="PANTHER" id="PTHR12526">
    <property type="entry name" value="GLYCOSYLTRANSFERASE"/>
    <property type="match status" value="1"/>
</dbReference>
<evidence type="ECO:0000259" key="2">
    <source>
        <dbReference type="Pfam" id="PF13439"/>
    </source>
</evidence>
<dbReference type="GO" id="GO:0016757">
    <property type="term" value="F:glycosyltransferase activity"/>
    <property type="evidence" value="ECO:0007669"/>
    <property type="project" value="UniProtKB-KW"/>
</dbReference>
<gene>
    <name evidence="3" type="ORF">AOG27_15065</name>
    <name evidence="4" type="ORF">PQI24_01340</name>
</gene>
<dbReference type="RefSeq" id="WP_054553832.1">
    <property type="nucleotide sequence ID" value="NZ_JAQPZS010000001.1"/>
</dbReference>